<dbReference type="RefSeq" id="WP_165241150.1">
    <property type="nucleotide sequence ID" value="NZ_JAAKZV010000163.1"/>
</dbReference>
<organism evidence="3 4">
    <name type="scientific">Streptomyces coryli</name>
    <dbReference type="NCBI Taxonomy" id="1128680"/>
    <lineage>
        <taxon>Bacteria</taxon>
        <taxon>Bacillati</taxon>
        <taxon>Actinomycetota</taxon>
        <taxon>Actinomycetes</taxon>
        <taxon>Kitasatosporales</taxon>
        <taxon>Streptomycetaceae</taxon>
        <taxon>Streptomyces</taxon>
    </lineage>
</organism>
<reference evidence="3 4" key="1">
    <citation type="submission" date="2020-02" db="EMBL/GenBank/DDBJ databases">
        <title>Whole-genome analyses of novel actinobacteria.</title>
        <authorList>
            <person name="Sahin N."/>
        </authorList>
    </citation>
    <scope>NUCLEOTIDE SEQUENCE [LARGE SCALE GENOMIC DNA]</scope>
    <source>
        <strain evidence="3 4">A7024</strain>
    </source>
</reference>
<sequence>MRSPAPPQQRIRMLLEVVDDEAELTHTTEAFGERGWPVRAAEPAERPASPAPRRTYLVAEVRLQGARVRAVRHAVDDVSRMVKRAGLGVWVRDAQLIRAPREVLVAYHVHRTNSRDGDGLRARALRWWRDRGGADTGRIVRTVPGTGPEEVLADLSGRRFGPEPFDAAAHGVRVPSYADPRPPEHDESPEERRVRWLWLGAAGAGVLVAWICGMALHWVSGWWRLLPALLAFAGALPMGRTAKETRDRSLPVQLALGAGFSLGIGALGAIMEGRSQGGPGMWLGGLALTGIILFTGFGVWMALRGTFVVRHSAWIVPLGIPVAWAMYAWLGDFMHAIYLDEFGIPEGTVPLEGFWRYPVATLPMGLALASALIFTAAAGWLRHFHVARGENRMYAVSVTVLLALTYVLTSVIIGAERAASAAGQAADAAQDGRQPDGYYGIQGTLLCVTPVRKDPVPVERGPIPRDHAVLSFGSSGDWIWLWDPERVRDLDDRSEAGIPDHPPAVFAVRRGDVRLEEAKPSADAQSPAPCPPATGAEKTTS</sequence>
<feature type="transmembrane region" description="Helical" evidence="2">
    <location>
        <begin position="393"/>
        <end position="415"/>
    </location>
</feature>
<feature type="compositionally biased region" description="Basic and acidic residues" evidence="1">
    <location>
        <begin position="511"/>
        <end position="520"/>
    </location>
</feature>
<accession>A0A6G4U8T3</accession>
<evidence type="ECO:0000313" key="4">
    <source>
        <dbReference type="Proteomes" id="UP000481583"/>
    </source>
</evidence>
<feature type="transmembrane region" description="Helical" evidence="2">
    <location>
        <begin position="315"/>
        <end position="339"/>
    </location>
</feature>
<dbReference type="Proteomes" id="UP000481583">
    <property type="component" value="Unassembled WGS sequence"/>
</dbReference>
<evidence type="ECO:0000256" key="1">
    <source>
        <dbReference type="SAM" id="MobiDB-lite"/>
    </source>
</evidence>
<keyword evidence="2" id="KW-0472">Membrane</keyword>
<keyword evidence="2" id="KW-0812">Transmembrane</keyword>
<feature type="transmembrane region" description="Helical" evidence="2">
    <location>
        <begin position="222"/>
        <end position="238"/>
    </location>
</feature>
<feature type="region of interest" description="Disordered" evidence="1">
    <location>
        <begin position="31"/>
        <end position="51"/>
    </location>
</feature>
<keyword evidence="2" id="KW-1133">Transmembrane helix</keyword>
<feature type="transmembrane region" description="Helical" evidence="2">
    <location>
        <begin position="282"/>
        <end position="303"/>
    </location>
</feature>
<comment type="caution">
    <text evidence="3">The sequence shown here is derived from an EMBL/GenBank/DDBJ whole genome shotgun (WGS) entry which is preliminary data.</text>
</comment>
<protein>
    <submittedName>
        <fullName evidence="3">DUF1109 domain-containing protein</fullName>
    </submittedName>
</protein>
<feature type="transmembrane region" description="Helical" evidence="2">
    <location>
        <begin position="250"/>
        <end position="270"/>
    </location>
</feature>
<feature type="transmembrane region" description="Helical" evidence="2">
    <location>
        <begin position="196"/>
        <end position="216"/>
    </location>
</feature>
<evidence type="ECO:0000256" key="2">
    <source>
        <dbReference type="SAM" id="Phobius"/>
    </source>
</evidence>
<proteinExistence type="predicted"/>
<gene>
    <name evidence="3" type="ORF">G5C51_28340</name>
</gene>
<evidence type="ECO:0000313" key="3">
    <source>
        <dbReference type="EMBL" id="NGN67798.1"/>
    </source>
</evidence>
<dbReference type="AlphaFoldDB" id="A0A6G4U8T3"/>
<dbReference type="EMBL" id="JAAKZV010000163">
    <property type="protein sequence ID" value="NGN67798.1"/>
    <property type="molecule type" value="Genomic_DNA"/>
</dbReference>
<name>A0A6G4U8T3_9ACTN</name>
<feature type="transmembrane region" description="Helical" evidence="2">
    <location>
        <begin position="359"/>
        <end position="381"/>
    </location>
</feature>
<feature type="region of interest" description="Disordered" evidence="1">
    <location>
        <begin position="511"/>
        <end position="541"/>
    </location>
</feature>
<keyword evidence="4" id="KW-1185">Reference proteome</keyword>